<dbReference type="PANTHER" id="PTHR47256">
    <property type="entry name" value="ZN(II)2CYS6 TRANSCRIPTION FACTOR (EUROFUNG)-RELATED"/>
    <property type="match status" value="1"/>
</dbReference>
<evidence type="ECO:0000256" key="1">
    <source>
        <dbReference type="SAM" id="MobiDB-lite"/>
    </source>
</evidence>
<dbReference type="STRING" id="97972.A0A2V1DUN9"/>
<evidence type="ECO:0000313" key="3">
    <source>
        <dbReference type="Proteomes" id="UP000244855"/>
    </source>
</evidence>
<keyword evidence="3" id="KW-1185">Reference proteome</keyword>
<dbReference type="AlphaFoldDB" id="A0A2V1DUN9"/>
<dbReference type="EMBL" id="KZ805364">
    <property type="protein sequence ID" value="PVI00984.1"/>
    <property type="molecule type" value="Genomic_DNA"/>
</dbReference>
<gene>
    <name evidence="2" type="ORF">DM02DRAFT_591819</name>
</gene>
<dbReference type="OrthoDB" id="10261408at2759"/>
<dbReference type="PANTHER" id="PTHR47256:SF1">
    <property type="entry name" value="ZN(II)2CYS6 TRANSCRIPTION FACTOR (EUROFUNG)"/>
    <property type="match status" value="1"/>
</dbReference>
<accession>A0A2V1DUN9</accession>
<feature type="region of interest" description="Disordered" evidence="1">
    <location>
        <begin position="155"/>
        <end position="179"/>
    </location>
</feature>
<protein>
    <submittedName>
        <fullName evidence="2">Nitrate assimilation regulatory protein nirA</fullName>
    </submittedName>
</protein>
<dbReference type="Proteomes" id="UP000244855">
    <property type="component" value="Unassembled WGS sequence"/>
</dbReference>
<dbReference type="InterPro" id="IPR053187">
    <property type="entry name" value="Notoamide_regulator"/>
</dbReference>
<proteinExistence type="predicted"/>
<reference evidence="2 3" key="1">
    <citation type="journal article" date="2018" name="Sci. Rep.">
        <title>Comparative genomics provides insights into the lifestyle and reveals functional heterogeneity of dark septate endophytic fungi.</title>
        <authorList>
            <person name="Knapp D.G."/>
            <person name="Nemeth J.B."/>
            <person name="Barry K."/>
            <person name="Hainaut M."/>
            <person name="Henrissat B."/>
            <person name="Johnson J."/>
            <person name="Kuo A."/>
            <person name="Lim J.H.P."/>
            <person name="Lipzen A."/>
            <person name="Nolan M."/>
            <person name="Ohm R.A."/>
            <person name="Tamas L."/>
            <person name="Grigoriev I.V."/>
            <person name="Spatafora J.W."/>
            <person name="Nagy L.G."/>
            <person name="Kovacs G.M."/>
        </authorList>
    </citation>
    <scope>NUCLEOTIDE SEQUENCE [LARGE SCALE GENOMIC DNA]</scope>
    <source>
        <strain evidence="2 3">DSE2036</strain>
    </source>
</reference>
<organism evidence="2 3">
    <name type="scientific">Periconia macrospinosa</name>
    <dbReference type="NCBI Taxonomy" id="97972"/>
    <lineage>
        <taxon>Eukaryota</taxon>
        <taxon>Fungi</taxon>
        <taxon>Dikarya</taxon>
        <taxon>Ascomycota</taxon>
        <taxon>Pezizomycotina</taxon>
        <taxon>Dothideomycetes</taxon>
        <taxon>Pleosporomycetidae</taxon>
        <taxon>Pleosporales</taxon>
        <taxon>Massarineae</taxon>
        <taxon>Periconiaceae</taxon>
        <taxon>Periconia</taxon>
    </lineage>
</organism>
<dbReference type="CDD" id="cd12148">
    <property type="entry name" value="fungal_TF_MHR"/>
    <property type="match status" value="1"/>
</dbReference>
<name>A0A2V1DUN9_9PLEO</name>
<sequence>MKRLRPILPGIKGPSIESDQQSTKKVRRILVACNYCRAKRLALRESLKHHSDVVEYLQSVPESEALALIRHMRSAGDISKALSSVKGSAHTAMRVSEQRTARAILPQSTSDIEFELTTLHYSVYPALEFLDVKSIDLDSVVSSVQRTLSPVLPSKSRARAKSEATLEATSPSSESAAKATTRRFRELSPIVGPTLARGHCDARLSRVDFGFWTVIPINQEFAASAISEYLVNYHPIFGCFDADLFLADLLDQKTDHCSPFLFSAVMALACQSYCDFDVRSTAYSMAFLEEAERLWCAESSAETLLNLAAQCCLCQATTLGGPERLRGDLFRKIRHLGIKMNLFGVQATQELVSAFFELPIQESRQSAHVAWGVYAWVSETIKIPPGFPIPGDSDRGNLGDISLTWAPHILPSYMGQTHPTMSRFAIILQEVNAVNKLKDIAEDIKFAAIEASYQKLLAWADSLRPEMFRGDHSTAQVYFFHAIYHGTVLNLFRPFIDAKNGLRLRSFSSTDSTPARIFSASLTQLKRILYDSLLLTPCYSVCGWINAACLQISNAVLRDAANDPSWQFYFRLCFHYWKRTYPRYRTMLHVAQGVMSLAIDRGAIKSSEAKALIEELSLVGKHHKIVESVVLASRVDLWLAMSDPKQANMDAIAQRFEEAMMFEELISTTP</sequence>
<evidence type="ECO:0000313" key="2">
    <source>
        <dbReference type="EMBL" id="PVI00984.1"/>
    </source>
</evidence>